<evidence type="ECO:0000313" key="3">
    <source>
        <dbReference type="EMBL" id="KAK5064415.1"/>
    </source>
</evidence>
<dbReference type="PANTHER" id="PTHR43441">
    <property type="entry name" value="RIBOSOMAL-PROTEIN-SERINE ACETYLTRANSFERASE"/>
    <property type="match status" value="1"/>
</dbReference>
<dbReference type="FunFam" id="3.40.630.30:FF:000047">
    <property type="entry name" value="Acetyltransferase, GNAT family"/>
    <property type="match status" value="1"/>
</dbReference>
<proteinExistence type="predicted"/>
<dbReference type="AlphaFoldDB" id="A0AAV9NSN3"/>
<dbReference type="InterPro" id="IPR000182">
    <property type="entry name" value="GNAT_dom"/>
</dbReference>
<gene>
    <name evidence="3" type="ORF">LTR84_000248</name>
</gene>
<dbReference type="PROSITE" id="PS51186">
    <property type="entry name" value="GNAT"/>
    <property type="match status" value="1"/>
</dbReference>
<feature type="region of interest" description="Disordered" evidence="1">
    <location>
        <begin position="26"/>
        <end position="45"/>
    </location>
</feature>
<organism evidence="3 4">
    <name type="scientific">Exophiala bonariae</name>
    <dbReference type="NCBI Taxonomy" id="1690606"/>
    <lineage>
        <taxon>Eukaryota</taxon>
        <taxon>Fungi</taxon>
        <taxon>Dikarya</taxon>
        <taxon>Ascomycota</taxon>
        <taxon>Pezizomycotina</taxon>
        <taxon>Eurotiomycetes</taxon>
        <taxon>Chaetothyriomycetidae</taxon>
        <taxon>Chaetothyriales</taxon>
        <taxon>Herpotrichiellaceae</taxon>
        <taxon>Exophiala</taxon>
    </lineage>
</organism>
<dbReference type="GO" id="GO:0008999">
    <property type="term" value="F:protein-N-terminal-alanine acetyltransferase activity"/>
    <property type="evidence" value="ECO:0007669"/>
    <property type="project" value="TreeGrafter"/>
</dbReference>
<dbReference type="GO" id="GO:1990189">
    <property type="term" value="F:protein N-terminal-serine acetyltransferase activity"/>
    <property type="evidence" value="ECO:0007669"/>
    <property type="project" value="TreeGrafter"/>
</dbReference>
<dbReference type="EMBL" id="JAVRRD010000001">
    <property type="protein sequence ID" value="KAK5064415.1"/>
    <property type="molecule type" value="Genomic_DNA"/>
</dbReference>
<reference evidence="3 4" key="1">
    <citation type="submission" date="2023-08" db="EMBL/GenBank/DDBJ databases">
        <title>Black Yeasts Isolated from many extreme environments.</title>
        <authorList>
            <person name="Coleine C."/>
            <person name="Stajich J.E."/>
            <person name="Selbmann L."/>
        </authorList>
    </citation>
    <scope>NUCLEOTIDE SEQUENCE [LARGE SCALE GENOMIC DNA]</scope>
    <source>
        <strain evidence="3 4">CCFEE 5792</strain>
    </source>
</reference>
<dbReference type="Gene3D" id="3.40.630.30">
    <property type="match status" value="1"/>
</dbReference>
<evidence type="ECO:0000259" key="2">
    <source>
        <dbReference type="PROSITE" id="PS51186"/>
    </source>
</evidence>
<dbReference type="Pfam" id="PF13302">
    <property type="entry name" value="Acetyltransf_3"/>
    <property type="match status" value="1"/>
</dbReference>
<accession>A0AAV9NSN3</accession>
<dbReference type="RefSeq" id="XP_064711739.1">
    <property type="nucleotide sequence ID" value="XM_064843879.1"/>
</dbReference>
<evidence type="ECO:0000313" key="4">
    <source>
        <dbReference type="Proteomes" id="UP001358417"/>
    </source>
</evidence>
<keyword evidence="4" id="KW-1185">Reference proteome</keyword>
<comment type="caution">
    <text evidence="3">The sequence shown here is derived from an EMBL/GenBank/DDBJ whole genome shotgun (WGS) entry which is preliminary data.</text>
</comment>
<name>A0AAV9NSN3_9EURO</name>
<dbReference type="InterPro" id="IPR016181">
    <property type="entry name" value="Acyl_CoA_acyltransferase"/>
</dbReference>
<dbReference type="PANTHER" id="PTHR43441:SF2">
    <property type="entry name" value="FAMILY ACETYLTRANSFERASE, PUTATIVE (AFU_ORTHOLOGUE AFUA_7G00850)-RELATED"/>
    <property type="match status" value="1"/>
</dbReference>
<feature type="domain" description="N-acetyltransferase" evidence="2">
    <location>
        <begin position="56"/>
        <end position="213"/>
    </location>
</feature>
<evidence type="ECO:0000256" key="1">
    <source>
        <dbReference type="SAM" id="MobiDB-lite"/>
    </source>
</evidence>
<dbReference type="Proteomes" id="UP001358417">
    <property type="component" value="Unassembled WGS sequence"/>
</dbReference>
<protein>
    <recommendedName>
        <fullName evidence="2">N-acetyltransferase domain-containing protein</fullName>
    </recommendedName>
</protein>
<dbReference type="SUPFAM" id="SSF55729">
    <property type="entry name" value="Acyl-CoA N-acyltransferases (Nat)"/>
    <property type="match status" value="1"/>
</dbReference>
<dbReference type="InterPro" id="IPR051908">
    <property type="entry name" value="Ribosomal_N-acetyltransferase"/>
</dbReference>
<sequence>MSKNEIIQEGKSLTISKSFLFPSNAAAVPQPQPTGPPVSPEPAPRPLHAVLSGSSVTLVPLGHDHAADLFDAVGGEEKRSLWTYMGDGPYVSRAEFEEAILAKSKSDDPLFFAIINTETQKAIGYATLMRIDTKSRSVEVGNIMFSPLLQRTKAATEAMYLLAKHVFVDLGYRRYEWKCDNLNGPSKRAALRFGFTFEGIFRQHMIYKSRSRDTAWFSIIDTEWPVVRRAFEAWLADTNFDEHGRQKQRLDDLREELQGQGGPVVLQTD</sequence>
<dbReference type="GeneID" id="89968470"/>
<feature type="compositionally biased region" description="Pro residues" evidence="1">
    <location>
        <begin position="30"/>
        <end position="45"/>
    </location>
</feature>